<dbReference type="AlphaFoldDB" id="A0A1G8LSI7"/>
<feature type="chain" id="PRO_5011764347" description="Lipoprotein" evidence="1">
    <location>
        <begin position="22"/>
        <end position="168"/>
    </location>
</feature>
<keyword evidence="1" id="KW-0732">Signal</keyword>
<evidence type="ECO:0008006" key="4">
    <source>
        <dbReference type="Google" id="ProtNLM"/>
    </source>
</evidence>
<organism evidence="2 3">
    <name type="scientific">Sinosporangium album</name>
    <dbReference type="NCBI Taxonomy" id="504805"/>
    <lineage>
        <taxon>Bacteria</taxon>
        <taxon>Bacillati</taxon>
        <taxon>Actinomycetota</taxon>
        <taxon>Actinomycetes</taxon>
        <taxon>Streptosporangiales</taxon>
        <taxon>Streptosporangiaceae</taxon>
        <taxon>Sinosporangium</taxon>
    </lineage>
</organism>
<evidence type="ECO:0000313" key="2">
    <source>
        <dbReference type="EMBL" id="SDI58681.1"/>
    </source>
</evidence>
<keyword evidence="3" id="KW-1185">Reference proteome</keyword>
<protein>
    <recommendedName>
        <fullName evidence="4">Lipoprotein</fullName>
    </recommendedName>
</protein>
<reference evidence="2 3" key="1">
    <citation type="submission" date="2016-10" db="EMBL/GenBank/DDBJ databases">
        <authorList>
            <person name="de Groot N.N."/>
        </authorList>
    </citation>
    <scope>NUCLEOTIDE SEQUENCE [LARGE SCALE GENOMIC DNA]</scope>
    <source>
        <strain evidence="2 3">CPCC 201354</strain>
    </source>
</reference>
<evidence type="ECO:0000256" key="1">
    <source>
        <dbReference type="SAM" id="SignalP"/>
    </source>
</evidence>
<name>A0A1G8LSI7_9ACTN</name>
<accession>A0A1G8LSI7</accession>
<proteinExistence type="predicted"/>
<gene>
    <name evidence="2" type="ORF">SAMN05421505_1781</name>
</gene>
<evidence type="ECO:0000313" key="3">
    <source>
        <dbReference type="Proteomes" id="UP000198923"/>
    </source>
</evidence>
<sequence>MRRMMLSMLAITVAVSSCSSGENMNNPNTTTQQQAIARIEKLISEAVATLGPNTKMELISTSLEPMKCLEPSDGGSEDRIVVSRSYYLPDISKDRTVEAAEKIKKHWETQGHEITVFRGAEPGGPSISGRTRPDDFLFSLTTTQDGVIDIGANSTCIWPNGTPEPKKP</sequence>
<dbReference type="PROSITE" id="PS51257">
    <property type="entry name" value="PROKAR_LIPOPROTEIN"/>
    <property type="match status" value="1"/>
</dbReference>
<feature type="signal peptide" evidence="1">
    <location>
        <begin position="1"/>
        <end position="21"/>
    </location>
</feature>
<dbReference type="EMBL" id="FNCN01000078">
    <property type="protein sequence ID" value="SDI58681.1"/>
    <property type="molecule type" value="Genomic_DNA"/>
</dbReference>
<dbReference type="Proteomes" id="UP000198923">
    <property type="component" value="Unassembled WGS sequence"/>
</dbReference>